<feature type="domain" description="Calcineurin-like phosphoesterase" evidence="1">
    <location>
        <begin position="8"/>
        <end position="185"/>
    </location>
</feature>
<dbReference type="InterPro" id="IPR029052">
    <property type="entry name" value="Metallo-depent_PP-like"/>
</dbReference>
<gene>
    <name evidence="2" type="ORF">UFOVP972_292</name>
</gene>
<organism evidence="2">
    <name type="scientific">uncultured Caudovirales phage</name>
    <dbReference type="NCBI Taxonomy" id="2100421"/>
    <lineage>
        <taxon>Viruses</taxon>
        <taxon>Duplodnaviria</taxon>
        <taxon>Heunggongvirae</taxon>
        <taxon>Uroviricota</taxon>
        <taxon>Caudoviricetes</taxon>
        <taxon>Peduoviridae</taxon>
        <taxon>Maltschvirus</taxon>
        <taxon>Maltschvirus maltsch</taxon>
    </lineage>
</organism>
<dbReference type="Gene3D" id="3.60.21.10">
    <property type="match status" value="1"/>
</dbReference>
<reference evidence="2" key="1">
    <citation type="submission" date="2020-05" db="EMBL/GenBank/DDBJ databases">
        <authorList>
            <person name="Chiriac C."/>
            <person name="Salcher M."/>
            <person name="Ghai R."/>
            <person name="Kavagutti S V."/>
        </authorList>
    </citation>
    <scope>NUCLEOTIDE SEQUENCE</scope>
</reference>
<protein>
    <submittedName>
        <fullName evidence="2">Endonuclease subunit</fullName>
    </submittedName>
</protein>
<dbReference type="GO" id="GO:0016787">
    <property type="term" value="F:hydrolase activity"/>
    <property type="evidence" value="ECO:0007669"/>
    <property type="project" value="InterPro"/>
</dbReference>
<evidence type="ECO:0000259" key="1">
    <source>
        <dbReference type="Pfam" id="PF00149"/>
    </source>
</evidence>
<keyword evidence="2" id="KW-0255">Endonuclease</keyword>
<proteinExistence type="predicted"/>
<dbReference type="InterPro" id="IPR004843">
    <property type="entry name" value="Calcineurin-like_PHP"/>
</dbReference>
<keyword evidence="2" id="KW-0540">Nuclease</keyword>
<evidence type="ECO:0000313" key="2">
    <source>
        <dbReference type="EMBL" id="CAB4175641.1"/>
    </source>
</evidence>
<dbReference type="EMBL" id="LR796923">
    <property type="protein sequence ID" value="CAB4175641.1"/>
    <property type="molecule type" value="Genomic_DNA"/>
</dbReference>
<dbReference type="GO" id="GO:0004519">
    <property type="term" value="F:endonuclease activity"/>
    <property type="evidence" value="ECO:0007669"/>
    <property type="project" value="UniProtKB-KW"/>
</dbReference>
<dbReference type="InterPro" id="IPR050535">
    <property type="entry name" value="DNA_Repair-Maintenance_Comp"/>
</dbReference>
<accession>A0A6J5Q215</accession>
<name>A0A6J5Q215_9CAUD</name>
<keyword evidence="2" id="KW-0378">Hydrolase</keyword>
<dbReference type="Pfam" id="PF00149">
    <property type="entry name" value="Metallophos"/>
    <property type="match status" value="1"/>
</dbReference>
<dbReference type="SUPFAM" id="SSF56300">
    <property type="entry name" value="Metallo-dependent phosphatases"/>
    <property type="match status" value="1"/>
</dbReference>
<dbReference type="PANTHER" id="PTHR30337">
    <property type="entry name" value="COMPONENT OF ATP-DEPENDENT DSDNA EXONUCLEASE"/>
    <property type="match status" value="1"/>
</dbReference>
<sequence>MKLENVRKIFVLGDLHLGIRNNSIEWSEIQSQYLIDHFIKMIDEEGFNPETDILVQVGDWNHVRESTNVRIYKLSLTIAEVLTKKFKRGVFVILGNHDVYYKDRTDTHSLEGFDKIYPNFQVYSKPEILSINSHKFLMLPWIENLPELKAQIQKNTSAKYVFCHTDFKGFNFNKVQKLEHGLEQEDIQSFNRIYSGHIHIRQEKGNVLYVGTPYEMDRGDRGNAKGFYVLDVSGKEVHEKFVPNHFSPKHLKFDIFELLNETPGDIRELFNNNFIDVLIESEFSKKFPISQFTELVKDYGHRRLELGSYSKDQLREKSDIEIDSNYEYNIFTLLDERIKIMNLPSHQSQKIVDRFKEIYDSLRNTKQYD</sequence>